<reference evidence="1" key="1">
    <citation type="submission" date="2021-02" db="EMBL/GenBank/DDBJ databases">
        <authorList>
            <person name="Nowell W R."/>
        </authorList>
    </citation>
    <scope>NUCLEOTIDE SEQUENCE</scope>
</reference>
<sequence length="24" mass="2773">MEPATGRLESFWQYCRDEDAPCAP</sequence>
<comment type="caution">
    <text evidence="1">The sequence shown here is derived from an EMBL/GenBank/DDBJ whole genome shotgun (WGS) entry which is preliminary data.</text>
</comment>
<protein>
    <submittedName>
        <fullName evidence="1">Uncharacterized protein</fullName>
    </submittedName>
</protein>
<organism evidence="1 3">
    <name type="scientific">Rotaria magnacalcarata</name>
    <dbReference type="NCBI Taxonomy" id="392030"/>
    <lineage>
        <taxon>Eukaryota</taxon>
        <taxon>Metazoa</taxon>
        <taxon>Spiralia</taxon>
        <taxon>Gnathifera</taxon>
        <taxon>Rotifera</taxon>
        <taxon>Eurotatoria</taxon>
        <taxon>Bdelloidea</taxon>
        <taxon>Philodinida</taxon>
        <taxon>Philodinidae</taxon>
        <taxon>Rotaria</taxon>
    </lineage>
</organism>
<gene>
    <name evidence="1" type="ORF">BYL167_LOCUS75830</name>
    <name evidence="2" type="ORF">GIL414_LOCUS87444</name>
</gene>
<dbReference type="EMBL" id="CAJOBH010272121">
    <property type="protein sequence ID" value="CAF5165540.1"/>
    <property type="molecule type" value="Genomic_DNA"/>
</dbReference>
<dbReference type="Proteomes" id="UP000681720">
    <property type="component" value="Unassembled WGS sequence"/>
</dbReference>
<proteinExistence type="predicted"/>
<feature type="non-terminal residue" evidence="1">
    <location>
        <position position="24"/>
    </location>
</feature>
<evidence type="ECO:0000313" key="1">
    <source>
        <dbReference type="EMBL" id="CAF5165540.1"/>
    </source>
</evidence>
<dbReference type="EMBL" id="CAJOBJ010379909">
    <property type="protein sequence ID" value="CAF5227056.1"/>
    <property type="molecule type" value="Genomic_DNA"/>
</dbReference>
<accession>A0A8S3GJ49</accession>
<evidence type="ECO:0000313" key="3">
    <source>
        <dbReference type="Proteomes" id="UP000681967"/>
    </source>
</evidence>
<evidence type="ECO:0000313" key="2">
    <source>
        <dbReference type="EMBL" id="CAF5227056.1"/>
    </source>
</evidence>
<name>A0A8S3GJ49_9BILA</name>
<dbReference type="AlphaFoldDB" id="A0A8S3GJ49"/>
<dbReference type="Proteomes" id="UP000681967">
    <property type="component" value="Unassembled WGS sequence"/>
</dbReference>